<dbReference type="InterPro" id="IPR009060">
    <property type="entry name" value="UBA-like_sf"/>
</dbReference>
<keyword evidence="3" id="KW-1185">Reference proteome</keyword>
<organism evidence="2 3">
    <name type="scientific">Ranatra chinensis</name>
    <dbReference type="NCBI Taxonomy" id="642074"/>
    <lineage>
        <taxon>Eukaryota</taxon>
        <taxon>Metazoa</taxon>
        <taxon>Ecdysozoa</taxon>
        <taxon>Arthropoda</taxon>
        <taxon>Hexapoda</taxon>
        <taxon>Insecta</taxon>
        <taxon>Pterygota</taxon>
        <taxon>Neoptera</taxon>
        <taxon>Paraneoptera</taxon>
        <taxon>Hemiptera</taxon>
        <taxon>Heteroptera</taxon>
        <taxon>Panheteroptera</taxon>
        <taxon>Nepomorpha</taxon>
        <taxon>Nepidae</taxon>
        <taxon>Ranatrinae</taxon>
        <taxon>Ranatra</taxon>
    </lineage>
</organism>
<dbReference type="InterPro" id="IPR032350">
    <property type="entry name" value="Nbr1_FW"/>
</dbReference>
<proteinExistence type="predicted"/>
<dbReference type="EMBL" id="JBFDAA010000008">
    <property type="protein sequence ID" value="KAL1129535.1"/>
    <property type="molecule type" value="Genomic_DNA"/>
</dbReference>
<dbReference type="PANTHER" id="PTHR20930:SF0">
    <property type="entry name" value="PROTEIN ILRUN"/>
    <property type="match status" value="1"/>
</dbReference>
<protein>
    <recommendedName>
        <fullName evidence="1">Nbr1 FW domain-containing protein</fullName>
    </recommendedName>
</protein>
<dbReference type="Pfam" id="PF16158">
    <property type="entry name" value="N_BRCA1_IG"/>
    <property type="match status" value="1"/>
</dbReference>
<dbReference type="SUPFAM" id="SSF46934">
    <property type="entry name" value="UBA-like"/>
    <property type="match status" value="1"/>
</dbReference>
<name>A0ABD0YE17_9HEMI</name>
<dbReference type="Gene3D" id="2.60.40.10">
    <property type="entry name" value="Immunoglobulins"/>
    <property type="match status" value="1"/>
</dbReference>
<evidence type="ECO:0000259" key="1">
    <source>
        <dbReference type="Pfam" id="PF16158"/>
    </source>
</evidence>
<accession>A0ABD0YE17</accession>
<dbReference type="Gene3D" id="1.10.8.10">
    <property type="entry name" value="DNA helicase RuvA subunit, C-terminal domain"/>
    <property type="match status" value="1"/>
</dbReference>
<dbReference type="InterPro" id="IPR013783">
    <property type="entry name" value="Ig-like_fold"/>
</dbReference>
<dbReference type="Pfam" id="PF14555">
    <property type="entry name" value="UBA_4"/>
    <property type="match status" value="1"/>
</dbReference>
<evidence type="ECO:0000313" key="3">
    <source>
        <dbReference type="Proteomes" id="UP001558652"/>
    </source>
</evidence>
<sequence length="167" mass="18817">MQILVGNNLISSTARFFLDMNNWNLQAAVGSYFDFETPVKLPSMSLVRDEMNSDSLNLLPATTVQKVWLLLNSGDEKWPDGCYLQFSGGDVMSETKRVFVEAAEPNNTAQVSVQLVAPHHPGMYQSKWRMVTPSGAYFGGNWLTFFPFIVGIHRLIKLYFLIICISD</sequence>
<reference evidence="2 3" key="1">
    <citation type="submission" date="2024-07" db="EMBL/GenBank/DDBJ databases">
        <title>Chromosome-level genome assembly of the water stick insect Ranatra chinensis (Heteroptera: Nepidae).</title>
        <authorList>
            <person name="Liu X."/>
        </authorList>
    </citation>
    <scope>NUCLEOTIDE SEQUENCE [LARGE SCALE GENOMIC DNA]</scope>
    <source>
        <strain evidence="2">Cailab_2021Rc</strain>
        <tissue evidence="2">Muscle</tissue>
    </source>
</reference>
<dbReference type="PANTHER" id="PTHR20930">
    <property type="entry name" value="OVARIAN CARCINOMA ANTIGEN CA125-RELATED"/>
    <property type="match status" value="1"/>
</dbReference>
<dbReference type="AlphaFoldDB" id="A0ABD0YE17"/>
<evidence type="ECO:0000313" key="2">
    <source>
        <dbReference type="EMBL" id="KAL1129535.1"/>
    </source>
</evidence>
<dbReference type="Proteomes" id="UP001558652">
    <property type="component" value="Unassembled WGS sequence"/>
</dbReference>
<dbReference type="CDD" id="cd14947">
    <property type="entry name" value="NBR1_like"/>
    <property type="match status" value="1"/>
</dbReference>
<feature type="domain" description="Nbr1 FW" evidence="1">
    <location>
        <begin position="55"/>
        <end position="140"/>
    </location>
</feature>
<comment type="caution">
    <text evidence="2">The sequence shown here is derived from an EMBL/GenBank/DDBJ whole genome shotgun (WGS) entry which is preliminary data.</text>
</comment>
<gene>
    <name evidence="2" type="ORF">AAG570_012480</name>
</gene>